<evidence type="ECO:0000256" key="2">
    <source>
        <dbReference type="ARBA" id="ARBA00005745"/>
    </source>
</evidence>
<keyword evidence="3 8" id="KW-0813">Transport</keyword>
<evidence type="ECO:0000256" key="1">
    <source>
        <dbReference type="ARBA" id="ARBA00004651"/>
    </source>
</evidence>
<dbReference type="InterPro" id="IPR001992">
    <property type="entry name" value="T2SS_GspF/T4SS_PilC_CS"/>
</dbReference>
<feature type="transmembrane region" description="Helical" evidence="9">
    <location>
        <begin position="207"/>
        <end position="227"/>
    </location>
</feature>
<protein>
    <submittedName>
        <fullName evidence="11">Type II secretion system F family protein</fullName>
    </submittedName>
</protein>
<evidence type="ECO:0000256" key="6">
    <source>
        <dbReference type="ARBA" id="ARBA00022989"/>
    </source>
</evidence>
<comment type="subcellular location">
    <subcellularLocation>
        <location evidence="1 8">Cell membrane</location>
        <topology evidence="1 8">Multi-pass membrane protein</topology>
    </subcellularLocation>
</comment>
<feature type="transmembrane region" description="Helical" evidence="9">
    <location>
        <begin position="158"/>
        <end position="181"/>
    </location>
</feature>
<evidence type="ECO:0000256" key="7">
    <source>
        <dbReference type="ARBA" id="ARBA00023136"/>
    </source>
</evidence>
<keyword evidence="7 9" id="KW-0472">Membrane</keyword>
<dbReference type="PANTHER" id="PTHR30012:SF0">
    <property type="entry name" value="TYPE II SECRETION SYSTEM PROTEIN F-RELATED"/>
    <property type="match status" value="1"/>
</dbReference>
<dbReference type="Proteomes" id="UP000289216">
    <property type="component" value="Unassembled WGS sequence"/>
</dbReference>
<keyword evidence="4" id="KW-1003">Cell membrane</keyword>
<dbReference type="InterPro" id="IPR042094">
    <property type="entry name" value="T2SS_GspF_sf"/>
</dbReference>
<keyword evidence="5 8" id="KW-0812">Transmembrane</keyword>
<evidence type="ECO:0000259" key="10">
    <source>
        <dbReference type="Pfam" id="PF00482"/>
    </source>
</evidence>
<organism evidence="11 12">
    <name type="scientific">Fusobacterium necrophorum</name>
    <dbReference type="NCBI Taxonomy" id="859"/>
    <lineage>
        <taxon>Bacteria</taxon>
        <taxon>Fusobacteriati</taxon>
        <taxon>Fusobacteriota</taxon>
        <taxon>Fusobacteriia</taxon>
        <taxon>Fusobacteriales</taxon>
        <taxon>Fusobacteriaceae</taxon>
        <taxon>Fusobacterium</taxon>
    </lineage>
</organism>
<dbReference type="Pfam" id="PF00482">
    <property type="entry name" value="T2SSF"/>
    <property type="match status" value="2"/>
</dbReference>
<comment type="caution">
    <text evidence="11">The sequence shown here is derived from an EMBL/GenBank/DDBJ whole genome shotgun (WGS) entry which is preliminary data.</text>
</comment>
<feature type="domain" description="Type II secretion system protein GspF" evidence="10">
    <location>
        <begin position="263"/>
        <end position="383"/>
    </location>
</feature>
<dbReference type="Gene3D" id="1.20.81.30">
    <property type="entry name" value="Type II secretion system (T2SS), domain F"/>
    <property type="match status" value="2"/>
</dbReference>
<dbReference type="GO" id="GO:0009306">
    <property type="term" value="P:protein secretion"/>
    <property type="evidence" value="ECO:0007669"/>
    <property type="project" value="InterPro"/>
</dbReference>
<dbReference type="PROSITE" id="PS00874">
    <property type="entry name" value="T2SP_F"/>
    <property type="match status" value="1"/>
</dbReference>
<evidence type="ECO:0000256" key="5">
    <source>
        <dbReference type="ARBA" id="ARBA00022692"/>
    </source>
</evidence>
<evidence type="ECO:0000313" key="12">
    <source>
        <dbReference type="Proteomes" id="UP000289216"/>
    </source>
</evidence>
<proteinExistence type="inferred from homology"/>
<dbReference type="InterPro" id="IPR003004">
    <property type="entry name" value="GspF/PilC"/>
</dbReference>
<dbReference type="EMBL" id="SBAP01000030">
    <property type="protein sequence ID" value="RXZ68484.1"/>
    <property type="molecule type" value="Genomic_DNA"/>
</dbReference>
<reference evidence="11 12" key="1">
    <citation type="submission" date="2019-01" db="EMBL/GenBank/DDBJ databases">
        <title>Fusobacterium necrophorum Isolated From the Uterus of Dairy Cows.</title>
        <authorList>
            <person name="Francis A.M."/>
        </authorList>
    </citation>
    <scope>NUCLEOTIDE SEQUENCE [LARGE SCALE GENOMIC DNA]</scope>
    <source>
        <strain evidence="11 12">KG35</strain>
    </source>
</reference>
<keyword evidence="6 9" id="KW-1133">Transmembrane helix</keyword>
<evidence type="ECO:0000256" key="8">
    <source>
        <dbReference type="RuleBase" id="RU003923"/>
    </source>
</evidence>
<dbReference type="PANTHER" id="PTHR30012">
    <property type="entry name" value="GENERAL SECRETION PATHWAY PROTEIN"/>
    <property type="match status" value="1"/>
</dbReference>
<comment type="similarity">
    <text evidence="2 8">Belongs to the GSP F family.</text>
</comment>
<evidence type="ECO:0000256" key="9">
    <source>
        <dbReference type="SAM" id="Phobius"/>
    </source>
</evidence>
<gene>
    <name evidence="11" type="ORF">EPT53_09765</name>
</gene>
<evidence type="ECO:0000313" key="11">
    <source>
        <dbReference type="EMBL" id="RXZ68484.1"/>
    </source>
</evidence>
<name>A0A4Q2KSM6_9FUSO</name>
<accession>A0A4Q2KSM6</accession>
<feature type="domain" description="Type II secretion system protein GspF" evidence="10">
    <location>
        <begin position="59"/>
        <end position="182"/>
    </location>
</feature>
<evidence type="ECO:0000256" key="4">
    <source>
        <dbReference type="ARBA" id="ARBA00022475"/>
    </source>
</evidence>
<evidence type="ECO:0000256" key="3">
    <source>
        <dbReference type="ARBA" id="ARBA00022448"/>
    </source>
</evidence>
<sequence>MKHYYIVLYQDKKIKWRYLIAENEEEVYRALNMEMEDKIFYIRKKLSFSFYRKKYLLSFTKEFLFLLKNGLSYLEALKVMQDYDNNAFKRKILDNILNKIRQGKSMTESFASNTQFFRKFFLNVLYIGEESGNIENALELLISEMEQQQKLKKQLSSILCYPCFLIFFSSVILSLLLYFVFPKLLSLFQDTGMQLPFFTRILLKIKYFLPIFLLIFSIFSILLYWIFSRKYDEKIQYQIDKFIFHYVYQSGIYRKILSLQMSNHLEILLKSGFSFQETFAILEKEIENLEFKKRFSSMKKRIYKGEKVYYALRELGIFSQKDLYFLALGEESGNIDEIFHKIAMYTREEIHLKIQRYLSWLEPSIFIIFGLCIGAVIIAVYLPIFSLSNVL</sequence>
<dbReference type="GO" id="GO:0005886">
    <property type="term" value="C:plasma membrane"/>
    <property type="evidence" value="ECO:0007669"/>
    <property type="project" value="UniProtKB-SubCell"/>
</dbReference>
<feature type="transmembrane region" description="Helical" evidence="9">
    <location>
        <begin position="365"/>
        <end position="385"/>
    </location>
</feature>
<dbReference type="RefSeq" id="WP_129491674.1">
    <property type="nucleotide sequence ID" value="NZ_SBAP01000030.1"/>
</dbReference>
<dbReference type="InterPro" id="IPR018076">
    <property type="entry name" value="T2SS_GspF_dom"/>
</dbReference>
<dbReference type="PRINTS" id="PR00812">
    <property type="entry name" value="BCTERIALGSPF"/>
</dbReference>
<dbReference type="AlphaFoldDB" id="A0A4Q2KSM6"/>